<keyword evidence="1" id="KW-0812">Transmembrane</keyword>
<keyword evidence="1" id="KW-0472">Membrane</keyword>
<dbReference type="OrthoDB" id="9894253at2"/>
<feature type="transmembrane region" description="Helical" evidence="1">
    <location>
        <begin position="92"/>
        <end position="111"/>
    </location>
</feature>
<organism evidence="2 3">
    <name type="scientific">Jeotgalibaca dankookensis</name>
    <dbReference type="NCBI Taxonomy" id="708126"/>
    <lineage>
        <taxon>Bacteria</taxon>
        <taxon>Bacillati</taxon>
        <taxon>Bacillota</taxon>
        <taxon>Bacilli</taxon>
        <taxon>Lactobacillales</taxon>
        <taxon>Carnobacteriaceae</taxon>
        <taxon>Jeotgalibaca</taxon>
    </lineage>
</organism>
<evidence type="ECO:0000256" key="1">
    <source>
        <dbReference type="SAM" id="Phobius"/>
    </source>
</evidence>
<proteinExistence type="predicted"/>
<evidence type="ECO:0000313" key="3">
    <source>
        <dbReference type="Proteomes" id="UP000188993"/>
    </source>
</evidence>
<evidence type="ECO:0000313" key="2">
    <source>
        <dbReference type="EMBL" id="AQS53871.1"/>
    </source>
</evidence>
<keyword evidence="3" id="KW-1185">Reference proteome</keyword>
<gene>
    <name evidence="2" type="ORF">BW727_101504</name>
</gene>
<dbReference type="KEGG" id="jda:BW727_101504"/>
<reference evidence="2 3" key="1">
    <citation type="journal article" date="2014" name="Int. J. Syst. Evol. Microbiol.">
        <title>Jeotgalibaca dankookensis gen. nov., sp. nov., a member of the family Carnobacteriaceae, isolated from seujeot (Korean traditional food).</title>
        <authorList>
            <person name="Lee D.G."/>
            <person name="Trujillo M.E."/>
            <person name="Kang H."/>
            <person name="Ahn T.Y."/>
        </authorList>
    </citation>
    <scope>NUCLEOTIDE SEQUENCE [LARGE SCALE GENOMIC DNA]</scope>
    <source>
        <strain evidence="2 3">EX-07</strain>
    </source>
</reference>
<dbReference type="STRING" id="708126.BW727_101504"/>
<protein>
    <submittedName>
        <fullName evidence="2">Uncharacterized protein</fullName>
    </submittedName>
</protein>
<dbReference type="EMBL" id="CP019728">
    <property type="protein sequence ID" value="AQS53871.1"/>
    <property type="molecule type" value="Genomic_DNA"/>
</dbReference>
<dbReference type="Proteomes" id="UP000188993">
    <property type="component" value="Chromosome"/>
</dbReference>
<name>A0A1S6IQP0_9LACT</name>
<dbReference type="RefSeq" id="WP_062470920.1">
    <property type="nucleotide sequence ID" value="NZ_BBYN01000023.1"/>
</dbReference>
<accession>A0A1S6IQP0</accession>
<feature type="transmembrane region" description="Helical" evidence="1">
    <location>
        <begin position="37"/>
        <end position="55"/>
    </location>
</feature>
<keyword evidence="1" id="KW-1133">Transmembrane helix</keyword>
<dbReference type="AlphaFoldDB" id="A0A1S6IQP0"/>
<sequence>MKTSLREKENIFQALYIVAIVLLKRKYGMLLNDYENIIFVFLAALGLYLIHWLLTKFSKSENQLDDWEEKLDIMTIVIYGFGLLLLKWLQVMSVRIMLLVGGLLIAINVMIKYKRRSIKKKMDAH</sequence>